<accession>U5DLL1</accession>
<feature type="region of interest" description="Disordered" evidence="1">
    <location>
        <begin position="118"/>
        <end position="241"/>
    </location>
</feature>
<keyword evidence="2" id="KW-0812">Transmembrane</keyword>
<name>U5DLL1_9CHRO</name>
<dbReference type="AlphaFoldDB" id="U5DLL1"/>
<organism evidence="3 4">
    <name type="scientific">Rubidibacter lacunae KORDI 51-2</name>
    <dbReference type="NCBI Taxonomy" id="582515"/>
    <lineage>
        <taxon>Bacteria</taxon>
        <taxon>Bacillati</taxon>
        <taxon>Cyanobacteriota</taxon>
        <taxon>Cyanophyceae</taxon>
        <taxon>Oscillatoriophycideae</taxon>
        <taxon>Chroococcales</taxon>
        <taxon>Aphanothecaceae</taxon>
        <taxon>Rubidibacter</taxon>
    </lineage>
</organism>
<keyword evidence="2" id="KW-0472">Membrane</keyword>
<comment type="caution">
    <text evidence="3">The sequence shown here is derived from an EMBL/GenBank/DDBJ whole genome shotgun (WGS) entry which is preliminary data.</text>
</comment>
<feature type="compositionally biased region" description="Polar residues" evidence="1">
    <location>
        <begin position="189"/>
        <end position="203"/>
    </location>
</feature>
<evidence type="ECO:0000256" key="1">
    <source>
        <dbReference type="SAM" id="MobiDB-lite"/>
    </source>
</evidence>
<dbReference type="InParanoid" id="U5DLL1"/>
<keyword evidence="4" id="KW-1185">Reference proteome</keyword>
<gene>
    <name evidence="3" type="ORF">KR51_00016220</name>
</gene>
<feature type="compositionally biased region" description="Basic and acidic residues" evidence="1">
    <location>
        <begin position="148"/>
        <end position="163"/>
    </location>
</feature>
<reference evidence="3 4" key="1">
    <citation type="submission" date="2013-05" db="EMBL/GenBank/DDBJ databases">
        <title>Draft genome sequence of Rubidibacter lacunae KORDI 51-2.</title>
        <authorList>
            <person name="Choi D.H."/>
            <person name="Noh J.H."/>
            <person name="Kwon K.-K."/>
            <person name="Lee J.-H."/>
            <person name="Ryu J.-Y."/>
        </authorList>
    </citation>
    <scope>NUCLEOTIDE SEQUENCE [LARGE SCALE GENOMIC DNA]</scope>
    <source>
        <strain evidence="3 4">KORDI 51-2</strain>
    </source>
</reference>
<keyword evidence="2" id="KW-1133">Transmembrane helix</keyword>
<evidence type="ECO:0000313" key="4">
    <source>
        <dbReference type="Proteomes" id="UP000016960"/>
    </source>
</evidence>
<feature type="transmembrane region" description="Helical" evidence="2">
    <location>
        <begin position="275"/>
        <end position="295"/>
    </location>
</feature>
<proteinExistence type="predicted"/>
<feature type="compositionally biased region" description="Basic and acidic residues" evidence="1">
    <location>
        <begin position="118"/>
        <end position="130"/>
    </location>
</feature>
<dbReference type="RefSeq" id="WP_022606347.1">
    <property type="nucleotide sequence ID" value="NZ_ASSJ01000041.1"/>
</dbReference>
<feature type="compositionally biased region" description="Polar residues" evidence="1">
    <location>
        <begin position="131"/>
        <end position="146"/>
    </location>
</feature>
<sequence>MMTNSTHVEFHDIAVKLYTHVDRNAPTFHHDRSHWFKSKFRLIFRGVEDFLLVGDDVTIVLVGGFRLLLNDRSIYQYIDWSSKTSTLAGVELHELNSDDEPVTCWTVSLEELKDVAKERPILDAHEKDTQEGTGNSNDGMPSNSEFEQCGKLHGEQELSDRSRASMLGKYGENPSTSSDSRRARPVVFTFQTTSDNHPQNPSVTREPVRDKNNECDAIEPSEFEWESPDEDRARSAKVGSEDVNAGLEQPVEVVCSGTDSSHSSYTAISHLNVRYLILLGSAVAVGVAILSIWLLGQSPPKSFEEAPLQPEGISILGYLD</sequence>
<evidence type="ECO:0000256" key="2">
    <source>
        <dbReference type="SAM" id="Phobius"/>
    </source>
</evidence>
<dbReference type="EMBL" id="ASSJ01000041">
    <property type="protein sequence ID" value="ERN41772.1"/>
    <property type="molecule type" value="Genomic_DNA"/>
</dbReference>
<dbReference type="Proteomes" id="UP000016960">
    <property type="component" value="Unassembled WGS sequence"/>
</dbReference>
<feature type="compositionally biased region" description="Acidic residues" evidence="1">
    <location>
        <begin position="216"/>
        <end position="229"/>
    </location>
</feature>
<evidence type="ECO:0000313" key="3">
    <source>
        <dbReference type="EMBL" id="ERN41772.1"/>
    </source>
</evidence>
<protein>
    <submittedName>
        <fullName evidence="3">Uncharacterized protein</fullName>
    </submittedName>
</protein>